<dbReference type="Gene3D" id="2.60.40.1120">
    <property type="entry name" value="Carboxypeptidase-like, regulatory domain"/>
    <property type="match status" value="1"/>
</dbReference>
<evidence type="ECO:0000313" key="4">
    <source>
        <dbReference type="Proteomes" id="UP001142175"/>
    </source>
</evidence>
<dbReference type="Pfam" id="PF07715">
    <property type="entry name" value="Plug"/>
    <property type="match status" value="1"/>
</dbReference>
<dbReference type="SUPFAM" id="SSF56935">
    <property type="entry name" value="Porins"/>
    <property type="match status" value="1"/>
</dbReference>
<sequence>MRIFPIAFFLILISLTGFSQTTGTITGKVTDSKTGEPLPFCNVFINNTTLSTVTDMDGTFSLANVPEGEVEVAFSFIGYQALQKPASIKPGGQFILNVTLVSSEQELSDVEIKATRDKAWERELKRFKNLFLGNDNLAAQCEILNPWVIEFPEDNSTNSFRATAIQPIEIKNNGLGYNLTFDLREFYFTPQYYIIAGATRFVEMDTSVQTVKQTWGKNRQETYKKSPANMFRAMIQNLHNQEGFMLYGNKPGGSETLNMRSDVFSNELGKSVIVYNPENLVTPGRRPGEYRIYLKGRIEVHYEKGYSTINTYKDAPYPISWIEVNGNYVNVNSNGIVLNQKDVTFSGDMDKRKVATLLPMDYSPPFSLESNTQMAKDANGLQEKVYLHLDRPFYYQGDQLFFKAYLNYTNPTLKKELSKILYVELISENRDVIIQKKLKIENGLAVGDIFLPDTLNQKQYYLRSYTNWNRNYGPDAYFVKALPVLSHFDRITETVSSEEPISKIEAIFKPDKNEYRTREKVSLTVELKDQNGNPVAANLSVAVTDDYLVTPISLNPNIINGLAIKEVPKHISTEKFTYSLEKDMNVSGQFFNEKGKPESMPFTAYFNNFSASLELQSDAEGKFSLEDMDFYGPLDFTFMALDKKGNSFGKFQIITPLKPPFFVPESVIMPKITGTNESIFSKIEEKTVELEQVIVNEDEPKDKTMAIYGKADHVIQGDVLMRGGNSTDLLLSLKPYVPGMNVNSFGQVTLRGGATSGTNSLEPMVMVDGAILPGNSAASNINSINPNDVERIEVVTRMASIMGDMGRNGVIAIYLKKGGQPSPILNASSANTNTLVIEGFSVPNNFYSLSHENDQESLPVGADERATLYWNPYLITDGENGSLLIEFFMNDIQSPKSIIIEGISIDGKPIKAKYSLPAGK</sequence>
<reference evidence="3" key="1">
    <citation type="submission" date="2022-08" db="EMBL/GenBank/DDBJ databases">
        <authorList>
            <person name="Zhang D."/>
        </authorList>
    </citation>
    <scope>NUCLEOTIDE SEQUENCE</scope>
    <source>
        <strain evidence="3">XJ19-11</strain>
    </source>
</reference>
<dbReference type="Proteomes" id="UP001142175">
    <property type="component" value="Unassembled WGS sequence"/>
</dbReference>
<dbReference type="InterPro" id="IPR008969">
    <property type="entry name" value="CarboxyPept-like_regulatory"/>
</dbReference>
<dbReference type="InterPro" id="IPR037066">
    <property type="entry name" value="Plug_dom_sf"/>
</dbReference>
<dbReference type="Pfam" id="PF13715">
    <property type="entry name" value="CarbopepD_reg_2"/>
    <property type="match status" value="1"/>
</dbReference>
<dbReference type="AlphaFoldDB" id="A0A9X2P820"/>
<dbReference type="InterPro" id="IPR012910">
    <property type="entry name" value="Plug_dom"/>
</dbReference>
<keyword evidence="3" id="KW-0675">Receptor</keyword>
<keyword evidence="4" id="KW-1185">Reference proteome</keyword>
<gene>
    <name evidence="3" type="ORF">NU887_09185</name>
</gene>
<protein>
    <submittedName>
        <fullName evidence="3">TonB-dependent receptor</fullName>
    </submittedName>
</protein>
<accession>A0A9X2P820</accession>
<feature type="chain" id="PRO_5040850724" evidence="1">
    <location>
        <begin position="20"/>
        <end position="920"/>
    </location>
</feature>
<keyword evidence="1" id="KW-0732">Signal</keyword>
<evidence type="ECO:0000313" key="3">
    <source>
        <dbReference type="EMBL" id="MCR9015207.1"/>
    </source>
</evidence>
<evidence type="ECO:0000259" key="2">
    <source>
        <dbReference type="Pfam" id="PF07715"/>
    </source>
</evidence>
<feature type="domain" description="TonB-dependent receptor plug" evidence="2">
    <location>
        <begin position="719"/>
        <end position="810"/>
    </location>
</feature>
<dbReference type="Gene3D" id="2.170.130.10">
    <property type="entry name" value="TonB-dependent receptor, plug domain"/>
    <property type="match status" value="1"/>
</dbReference>
<dbReference type="SUPFAM" id="SSF49464">
    <property type="entry name" value="Carboxypeptidase regulatory domain-like"/>
    <property type="match status" value="1"/>
</dbReference>
<evidence type="ECO:0000256" key="1">
    <source>
        <dbReference type="SAM" id="SignalP"/>
    </source>
</evidence>
<comment type="caution">
    <text evidence="3">The sequence shown here is derived from an EMBL/GenBank/DDBJ whole genome shotgun (WGS) entry which is preliminary data.</text>
</comment>
<name>A0A9X2P820_9BACT</name>
<feature type="signal peptide" evidence="1">
    <location>
        <begin position="1"/>
        <end position="19"/>
    </location>
</feature>
<dbReference type="EMBL" id="JANSUY010000004">
    <property type="protein sequence ID" value="MCR9015207.1"/>
    <property type="molecule type" value="Genomic_DNA"/>
</dbReference>
<dbReference type="RefSeq" id="WP_258423060.1">
    <property type="nucleotide sequence ID" value="NZ_JANSUY010000004.1"/>
</dbReference>
<proteinExistence type="predicted"/>
<organism evidence="3 4">
    <name type="scientific">Aquiflexum gelatinilyticum</name>
    <dbReference type="NCBI Taxonomy" id="2961943"/>
    <lineage>
        <taxon>Bacteria</taxon>
        <taxon>Pseudomonadati</taxon>
        <taxon>Bacteroidota</taxon>
        <taxon>Cytophagia</taxon>
        <taxon>Cytophagales</taxon>
        <taxon>Cyclobacteriaceae</taxon>
        <taxon>Aquiflexum</taxon>
    </lineage>
</organism>